<evidence type="ECO:0000256" key="3">
    <source>
        <dbReference type="ARBA" id="ARBA00022723"/>
    </source>
</evidence>
<keyword evidence="5" id="KW-0862">Zinc</keyword>
<keyword evidence="4" id="KW-0378">Hydrolase</keyword>
<dbReference type="SUPFAM" id="SSF56281">
    <property type="entry name" value="Metallo-hydrolase/oxidoreductase"/>
    <property type="match status" value="1"/>
</dbReference>
<evidence type="ECO:0000313" key="7">
    <source>
        <dbReference type="EMBL" id="UWP59374.1"/>
    </source>
</evidence>
<dbReference type="Pfam" id="PF00753">
    <property type="entry name" value="Lactamase_B"/>
    <property type="match status" value="1"/>
</dbReference>
<keyword evidence="3" id="KW-0479">Metal-binding</keyword>
<keyword evidence="8" id="KW-1185">Reference proteome</keyword>
<dbReference type="SMART" id="SM00849">
    <property type="entry name" value="Lactamase_B"/>
    <property type="match status" value="1"/>
</dbReference>
<evidence type="ECO:0000256" key="4">
    <source>
        <dbReference type="ARBA" id="ARBA00022801"/>
    </source>
</evidence>
<dbReference type="InterPro" id="IPR036866">
    <property type="entry name" value="RibonucZ/Hydroxyglut_hydro"/>
</dbReference>
<organism evidence="7 8">
    <name type="scientific">Ruminococcus gauvreauii</name>
    <dbReference type="NCBI Taxonomy" id="438033"/>
    <lineage>
        <taxon>Bacteria</taxon>
        <taxon>Bacillati</taxon>
        <taxon>Bacillota</taxon>
        <taxon>Clostridia</taxon>
        <taxon>Eubacteriales</taxon>
        <taxon>Oscillospiraceae</taxon>
        <taxon>Ruminococcus</taxon>
    </lineage>
</organism>
<proteinExistence type="inferred from homology"/>
<dbReference type="Proteomes" id="UP001060164">
    <property type="component" value="Chromosome"/>
</dbReference>
<feature type="domain" description="Metallo-beta-lactamase" evidence="6">
    <location>
        <begin position="34"/>
        <end position="243"/>
    </location>
</feature>
<protein>
    <submittedName>
        <fullName evidence="7">N-acyl homoserine lactonase family protein</fullName>
    </submittedName>
</protein>
<sequence length="257" mass="29201">MNYRIRLLNTGHQYLDKGDYATFRSGHGTVLDMPVFAFLIEGNGKKYLVDTGMADTERSVKYHHDGLQEEGSAIHEQLKKIGVSTDEIDAILFTHLHWDHCSNLEKFPDAELYVSRKEYEFAVNPLPFYWASYEFPPATGLTPPFAGRKFHLIDGETEVFQGISMIPTPGHSPGHMAVSVQTEAGVYYIVGDLMFLRDNMNPEPQKGWPITPPGRFCNMLDLWKSIETIVERAEQTDFVLMTHDPFHLGKEILPPGR</sequence>
<evidence type="ECO:0000313" key="8">
    <source>
        <dbReference type="Proteomes" id="UP001060164"/>
    </source>
</evidence>
<dbReference type="EMBL" id="CP102290">
    <property type="protein sequence ID" value="UWP59374.1"/>
    <property type="molecule type" value="Genomic_DNA"/>
</dbReference>
<dbReference type="CDD" id="cd07729">
    <property type="entry name" value="AHL_lactonase_MBL-fold"/>
    <property type="match status" value="1"/>
</dbReference>
<evidence type="ECO:0000256" key="2">
    <source>
        <dbReference type="ARBA" id="ARBA00007749"/>
    </source>
</evidence>
<dbReference type="PANTHER" id="PTHR42978">
    <property type="entry name" value="QUORUM-QUENCHING LACTONASE YTNP-RELATED-RELATED"/>
    <property type="match status" value="1"/>
</dbReference>
<evidence type="ECO:0000256" key="1">
    <source>
        <dbReference type="ARBA" id="ARBA00001947"/>
    </source>
</evidence>
<dbReference type="PANTHER" id="PTHR42978:SF2">
    <property type="entry name" value="102 KBASES UNSTABLE REGION: FROM 1 TO 119443"/>
    <property type="match status" value="1"/>
</dbReference>
<accession>A0ABY5VG54</accession>
<dbReference type="Gene3D" id="3.60.15.10">
    <property type="entry name" value="Ribonuclease Z/Hydroxyacylglutathione hydrolase-like"/>
    <property type="match status" value="1"/>
</dbReference>
<comment type="similarity">
    <text evidence="2">Belongs to the metallo-beta-lactamase superfamily.</text>
</comment>
<evidence type="ECO:0000259" key="6">
    <source>
        <dbReference type="SMART" id="SM00849"/>
    </source>
</evidence>
<evidence type="ECO:0000256" key="5">
    <source>
        <dbReference type="ARBA" id="ARBA00022833"/>
    </source>
</evidence>
<reference evidence="7" key="1">
    <citation type="journal article" date="2022" name="Cell">
        <title>Design, construction, and in vivo augmentation of a complex gut microbiome.</title>
        <authorList>
            <person name="Cheng A.G."/>
            <person name="Ho P.Y."/>
            <person name="Aranda-Diaz A."/>
            <person name="Jain S."/>
            <person name="Yu F.B."/>
            <person name="Meng X."/>
            <person name="Wang M."/>
            <person name="Iakiviak M."/>
            <person name="Nagashima K."/>
            <person name="Zhao A."/>
            <person name="Murugkar P."/>
            <person name="Patil A."/>
            <person name="Atabakhsh K."/>
            <person name="Weakley A."/>
            <person name="Yan J."/>
            <person name="Brumbaugh A.R."/>
            <person name="Higginbottom S."/>
            <person name="Dimas A."/>
            <person name="Shiver A.L."/>
            <person name="Deutschbauer A."/>
            <person name="Neff N."/>
            <person name="Sonnenburg J.L."/>
            <person name="Huang K.C."/>
            <person name="Fischbach M.A."/>
        </authorList>
    </citation>
    <scope>NUCLEOTIDE SEQUENCE</scope>
    <source>
        <strain evidence="7">DSM 19829</strain>
    </source>
</reference>
<comment type="cofactor">
    <cofactor evidence="1">
        <name>Zn(2+)</name>
        <dbReference type="ChEBI" id="CHEBI:29105"/>
    </cofactor>
</comment>
<gene>
    <name evidence="7" type="ORF">NQ502_18780</name>
</gene>
<dbReference type="InterPro" id="IPR051013">
    <property type="entry name" value="MBL_superfamily_lactonases"/>
</dbReference>
<dbReference type="InterPro" id="IPR001279">
    <property type="entry name" value="Metallo-B-lactamas"/>
</dbReference>
<name>A0ABY5VG54_9FIRM</name>
<dbReference type="RefSeq" id="WP_049898062.1">
    <property type="nucleotide sequence ID" value="NZ_CABLBR010000006.1"/>
</dbReference>